<dbReference type="InterPro" id="IPR015819">
    <property type="entry name" value="Lipid_transp_b-sht_shell"/>
</dbReference>
<dbReference type="Gene3D" id="2.20.50.20">
    <property type="entry name" value="Lipovitellin. Chain A, domain 3"/>
    <property type="match status" value="1"/>
</dbReference>
<dbReference type="InterPro" id="IPR048484">
    <property type="entry name" value="LOC400499-like"/>
</dbReference>
<keyword evidence="9" id="KW-1185">Reference proteome</keyword>
<dbReference type="InterPro" id="IPR001747">
    <property type="entry name" value="Vitellogenin_N"/>
</dbReference>
<dbReference type="EMBL" id="JANPWB010000014">
    <property type="protein sequence ID" value="KAJ1096857.1"/>
    <property type="molecule type" value="Genomic_DNA"/>
</dbReference>
<dbReference type="Pfam" id="PF08742">
    <property type="entry name" value="C8"/>
    <property type="match status" value="1"/>
</dbReference>
<dbReference type="Gene3D" id="2.20.80.10">
    <property type="entry name" value="Lipovitellin-phosvitin complex, chain A, domain 4"/>
    <property type="match status" value="1"/>
</dbReference>
<comment type="caution">
    <text evidence="8">The sequence shown here is derived from an EMBL/GenBank/DDBJ whole genome shotgun (WGS) entry which is preliminary data.</text>
</comment>
<dbReference type="PROSITE" id="PS51233">
    <property type="entry name" value="VWFD"/>
    <property type="match status" value="1"/>
</dbReference>
<evidence type="ECO:0008006" key="10">
    <source>
        <dbReference type="Google" id="ProtNLM"/>
    </source>
</evidence>
<evidence type="ECO:0000256" key="3">
    <source>
        <dbReference type="PROSITE-ProRule" id="PRU00557"/>
    </source>
</evidence>
<dbReference type="SUPFAM" id="SSF56968">
    <property type="entry name" value="Lipovitellin-phosvitin complex, beta-sheet shell regions"/>
    <property type="match status" value="2"/>
</dbReference>
<evidence type="ECO:0000256" key="5">
    <source>
        <dbReference type="SAM" id="SignalP"/>
    </source>
</evidence>
<dbReference type="PROSITE" id="PS51211">
    <property type="entry name" value="VITELLOGENIN"/>
    <property type="match status" value="1"/>
</dbReference>
<dbReference type="SUPFAM" id="SSF48431">
    <property type="entry name" value="Lipovitellin-phosvitin complex, superhelical domain"/>
    <property type="match status" value="1"/>
</dbReference>
<dbReference type="Pfam" id="PF01347">
    <property type="entry name" value="Vitellogenin_N"/>
    <property type="match status" value="1"/>
</dbReference>
<sequence>MGQRAFILLCAVAGALGSKAEDSGQKATCVAECSESSMSRYQKGYSYTYKYSTTTSTFLQGTSYEKSGIMIESLVIIKAMGRCHLVLELQDVQLKTTLRSKQDPMRELQDLRISLEKNPLEFTFCDGNIPLICPPTSEQTWALNIKRGILSLLQSSYTSSTHGPVEEVDVLGKCPTKYHLRGSVLWKTKDLNLCSQRSSSFSFLRSVPLPHKASQQHILESKLECMQSFKDGILSETLCTESHLATPFSRKGNGATTLTESMLKLITVDSKMVHTGDSKDLFMSSLLYEKEGIVSKSQGEEVMETVRKLCIAQSMNFATADLFISLVFELRLLTTDALMALWQRSSFKCRDNWQPLVDALPSCGTEACVLLMKDVLLSKDIEEEKIDSFLWSLAFVPEPTAIMIGSLTPLLESPEATQNVYLGITALLHNFCSTTSDCDRVPEVQGLIRIFQGHLGENCNVNQAEKINKMQLYLKAIGNAGLAAVLLTPVLSSCALQESNPTIIRLAAIEAFRRIPCSAERKALFQLYQAPSEDTEVRIAAYYTLMMCPNEELFKIVQQVLSVEKSSQVGSFVWSHLSQLFESDDPMKQQIRDSLPQEILSKEFDWETWKYSSYSDVTFRSETGGANREGSLVFTSSSFIPRSAMANLTVHAMGHAINLLELGIRLENVEDLTQRFLGEHAAALMDIFNFAKKNEDNPSKANSPIDPATKAKQEKRTVKRQSHGDHHVTKPDKSKSKKGKNSCSSGKYNRINELQQKFMRGLGNRKELNCGLSMKIFGHELSFLDCDDVKHELKHYSLSVAELAVKLLKGQEVQFSKRMSLATEELTFPSISGIPIQLSLNMSGMANLKIKGNMDFKHRSNFLINGYVKPSALLQISAQMGTVGAMGKAGLKWITGIRTSTSLDGGIQVKQGRELKVFLNTPEDSMEFIDFSSQLYLVTYAGTDKLQNPKDRRETKLCTSEDVSKLFGWQLCSEMSYSDTSSDIPFPLSGPVKASVTLKKQDKSLHQYLLEAAYNYISQKNSWIPHEAALHFFLGTPKSVLKRDVGIDLSFNAPQRKFLIKFIHPKKKMHVEGKLEASRNARIGHLELIVDDKDIYYIRGITDLHTVSGDHRYTVQLEVKLSKYGSPIIFSGNITKQLGRKMTIVVALNNLLKDTAFLSGHLERKVDDKLKQYSVDGEAYLPGVFGTHTIGLLQHRDNTWSNALRIKYGLLGDAKNLRYECATVQKITFETNSVERYMFDFEHELHCNQLPFFSHKVLLKHAENVSHLHSQLEVSYGKHWDEINNRRKLLISQTFRNDSTSSLANYIMEFILQIPEKLVNYRTLLQHTHNLQGHSESNTHFKVQFNNRMPFVAGLQWKDNSKNQLSKWEGAFNMDTPWLYLYTALKVHQLQWFSYVYTAELTAGKALSIKNLVMEMFCKDKGNEKEGKVHIYTPTATFLKASTVHYIEKNAFRSYSEIMSLWNPLLKNEIHLENNDRAKYLRFKVKTSKQEFNFTADYVNSEKPKKANMLAKALWTDHKSLPIVLQLDGEIEELKREKMLYQKRGTLHFRHPFKLAIPQSFFLQETFTVDKKKKHYFLETKVVTNGKEEAVQTLLFGYQPENPHVCASLAHPYTNRVFPKNIDICASVRSHRTSNLELEASVKMNKKDVVGFVGIYQNKSSDRDAWYLFRMNMSHSFQVRFPQDLVFDGELFSKHIKPEDFNCALRGKLLINRNDTSQFNLQMNGSSNAIGFYSRFTHPYQSQIPQNIQALAMGKKYGEKGVNGTLTLSVGGKSLAHFEVDVSSERMKNTRMISLSALLHQSILKEPHHANLRLVGKASPSRISMSSEIHLNQSTFQMDLSGTKEEKVGQVLSMTGQIQHNVDDLKTIPKFISLAGSLKHKNDINEGNLRFLMNQAQYGVYLKNRNIFGNTSLHNINVIVTQNGSQLLPTEAKFKGQMEFTEQLRKGEACFQMDEKSLCVDISNNIDPEHRGVTGKLTHNIIFLINAGLPMEGAVVVAYDHISTNRTVTMGLQSGSDHINMTIGVERLFIEPPQSQITARLLHNLEELKKHGVPFSAEGVCYYENSSKKEIVGVKVEVDQERFRGEVQKKNIGSSTEISLLLHHDMASLMDTVPSTLQVICSGEAISNQLSGHCSGEFSSKAFEVYGTVSKFSHQHCTILRLNYSGESLRLQGCQSNKNGYELTGVLTNSFKYLLHLKLPQNIQAKAVTRRKMEKRLSTFNLTVDNCDVHTEFEVSTTPHLRWNGFVFCKPSDRIFGKHLARSKGVVRLGERDFEADVRASYNRLILWLAVKTKFKDNYVANLKWHHEFRGPHKHKNRQFALTLWGEAKKNLIVGTMLLEKHGNYFNTSGALLLLNNRVGVKCTLDHKWEHLGKLLVPENMLIDGLMELSKYSIGTSLNFVAGGKPVRVELRTAWGTKIELEMLLSHAVPEWMHAGISAHNRFHGVTLFGKRNDLSMEFMSGACKVSGLGHLERKPHLKWNLVVHNHCPSLKTLVPLRFSLNGSMLAKSCMVTFLGHVSADDDTGAHLNLLAECGLKNRMEFAFKHSFRQLQTLGIAKENKVRISASKDDKFKAMLNITLGRCSLKVHGESRTENNHTDAANSSWLALISNKCTTLETMGFPHKIVTEGSFYANTCNLNMNTTLQLDGKAVALHLESSCDQQYTVYGSLNHSMPKLSKIGVSSENAILLSAGKGSTHEGVILLQAGSCKISARANFEPKNKTEWMLETESDCQLLKNFRIPAHTQINGSVQMEGCQAELLCTLKMDGHPAYLNVSTSCQPQASLDVVFRHDLPQLKEIPGRSALSLRVGKQPKQSVAVELKSGNCEFHVTGDIQFENKMQWAMLLENKCKFIQDLGTPTKIDGSGYLMINKVNLDSQALVIIDENTLQGLLILKATDKKQELDALFTHNIQTAIDAGIPARTLVDVTSEKNGDRYKRFIQLSVDSNQITEELSFIQKVDHVLLNYKLTHNLEALKALLIEDRIDVQAALDLKETKNLSMSVQYGSRLIIVGTAIKGTKTSTDLTWNFHHNWPWLLQSGISTSIQATIDTKWTDPATECILHITAGQSSITYTVNYYCSQRRKEMTFNSVHNIQNLLVSGYPKAINATAVLQRLGNKAQTILGLHFDDQWLVAEFDVNADLLLNDTLELNTEVKHSTPVISYLGIPRSVQMTLYRTVNETDLEISLAINCATNTSLMANVHAKDQQQRKELKIEVHQNVPFLMNYVPGTAALSTKVNYSKTDSEGKLSIQLEEDHFQVSTKFFVEGPNYTKILQLVHSMPQLIFLPRQLEVMTALVKLNRTHLLRHVTSSQGKEIKLLAAYRGLFPKLAGSHEIKAEAFQTLFSSFPWQSKFNIYAEHLTHSHRDEITIGWNGRNQVGISSSLKIGKERLECRASLTHPFNIALKQLEVTSLSEKRGNKYSQQAQLAWDGGLPIDFKFTLNNKSKNNTTSWDACLTFLSGQLQKILHFGDVLACGSVEQSSDSFNETLDLNWENKRILQSLLFKRNGPLKPDVIQAEATLENLFLTSCSKEHILARMETNYVDSLEHYTSLGVCELPNVIVSGKHHLDKGEHLLQSQTRLYLSTNEKDDLSFTVALKNNGSTKAKNYMANLELKASERVHMAVMGRYTTSPTRGRILLEGNVDEKEKVRFAVSKDKDCLQYSVEHITGQAEDNGLELSACVDGNKLAALETYLTLNGKRQERLWHIAIAAVNQSVILTAHGCGNAVVKVESILSGIGSQLKTSILDKIHAFDEFILEFRKIFRPVDFLQELTSWPLKASLQVAGILQHGAKAAGQVWKQSGVRQILWHDLPLYLEKIQDIVQQMQYELQKPLETLKEAYYDVMLTPLEEVWREKTDEYMKKIETFLPSIVKDVRLMEPIHGVLTAVKSALDMGIQYLLKWADTKLSRTVSKIRQPLSDLYNFSKSSCYLILKLPVLPKSHYPVDLANITKYLIEEKLMKNTRDFYNINPMAEYYRFKHRMMESPFEYHSLLIGNKYFVTFDGRVYEMGSKCSFLLAKDFLHDSFTIILNQENAGMRSLLVEMNHTTITIYPGLAIEENCHRIDMPFEKNGISIRKEATGIEVSNQKGVSLVCDHHEICSLTLHGWHHGTSAGLFGTNDNEAGNEFMLPDHSFTDNVQEFTKSWQVDSQCTHTPKKLKMCSVAAHQKTCKSFFKEGYSTLKNCFRVVDPVPFYDICLQDTCESNELKSVCKLVAAFVHLCNRNHVPLEIPLQCV</sequence>
<dbReference type="SMART" id="SM00638">
    <property type="entry name" value="LPD_N"/>
    <property type="match status" value="1"/>
</dbReference>
<dbReference type="Gene3D" id="2.30.230.10">
    <property type="entry name" value="Lipovitellin, beta-sheet shell regions, chain A"/>
    <property type="match status" value="1"/>
</dbReference>
<dbReference type="Proteomes" id="UP001066276">
    <property type="component" value="Chromosome 10"/>
</dbReference>
<dbReference type="Pfam" id="PF09172">
    <property type="entry name" value="Vit_open_b-sht"/>
    <property type="match status" value="1"/>
</dbReference>
<evidence type="ECO:0000259" key="6">
    <source>
        <dbReference type="PROSITE" id="PS51211"/>
    </source>
</evidence>
<feature type="chain" id="PRO_5043552215" description="Vitellogenin domain-containing protein" evidence="5">
    <location>
        <begin position="18"/>
        <end position="4232"/>
    </location>
</feature>
<feature type="domain" description="Vitellogenin" evidence="6">
    <location>
        <begin position="41"/>
        <end position="644"/>
    </location>
</feature>
<keyword evidence="2" id="KW-0325">Glycoprotein</keyword>
<protein>
    <recommendedName>
        <fullName evidence="10">Vitellogenin domain-containing protein</fullName>
    </recommendedName>
</protein>
<dbReference type="InterPro" id="IPR015816">
    <property type="entry name" value="Vitellinogen_b-sht_N"/>
</dbReference>
<dbReference type="SMART" id="SM01169">
    <property type="entry name" value="DUF1943"/>
    <property type="match status" value="1"/>
</dbReference>
<dbReference type="InterPro" id="IPR015817">
    <property type="entry name" value="Vitellinogen_open_b-sht_sub1"/>
</dbReference>
<dbReference type="InterPro" id="IPR014853">
    <property type="entry name" value="VWF/SSPO/ZAN-like_Cys-rich_dom"/>
</dbReference>
<dbReference type="Pfam" id="PF21013">
    <property type="entry name" value="LOC400499"/>
    <property type="match status" value="1"/>
</dbReference>
<dbReference type="InterPro" id="IPR011030">
    <property type="entry name" value="Lipovitellin_superhlx_dom"/>
</dbReference>
<dbReference type="GO" id="GO:0005319">
    <property type="term" value="F:lipid transporter activity"/>
    <property type="evidence" value="ECO:0007669"/>
    <property type="project" value="InterPro"/>
</dbReference>
<dbReference type="Pfam" id="PF00094">
    <property type="entry name" value="VWD"/>
    <property type="match status" value="1"/>
</dbReference>
<comment type="caution">
    <text evidence="3">Lacks conserved residue(s) required for the propagation of feature annotation.</text>
</comment>
<dbReference type="Gene3D" id="1.25.10.20">
    <property type="entry name" value="Vitellinogen, superhelical"/>
    <property type="match status" value="1"/>
</dbReference>
<gene>
    <name evidence="8" type="ORF">NDU88_001988</name>
</gene>
<evidence type="ECO:0000313" key="8">
    <source>
        <dbReference type="EMBL" id="KAJ1096857.1"/>
    </source>
</evidence>
<feature type="signal peptide" evidence="5">
    <location>
        <begin position="1"/>
        <end position="17"/>
    </location>
</feature>
<name>A0AAV7M2P7_PLEWA</name>
<dbReference type="PANTHER" id="PTHR37860">
    <property type="entry name" value="AGAP008810-PA"/>
    <property type="match status" value="1"/>
</dbReference>
<organism evidence="8 9">
    <name type="scientific">Pleurodeles waltl</name>
    <name type="common">Iberian ribbed newt</name>
    <dbReference type="NCBI Taxonomy" id="8319"/>
    <lineage>
        <taxon>Eukaryota</taxon>
        <taxon>Metazoa</taxon>
        <taxon>Chordata</taxon>
        <taxon>Craniata</taxon>
        <taxon>Vertebrata</taxon>
        <taxon>Euteleostomi</taxon>
        <taxon>Amphibia</taxon>
        <taxon>Batrachia</taxon>
        <taxon>Caudata</taxon>
        <taxon>Salamandroidea</taxon>
        <taxon>Salamandridae</taxon>
        <taxon>Pleurodelinae</taxon>
        <taxon>Pleurodeles</taxon>
    </lineage>
</organism>
<evidence type="ECO:0000256" key="1">
    <source>
        <dbReference type="ARBA" id="ARBA00022729"/>
    </source>
</evidence>
<dbReference type="InterPro" id="IPR015255">
    <property type="entry name" value="Vitellinogen_open_b-sht"/>
</dbReference>
<dbReference type="InterPro" id="IPR001846">
    <property type="entry name" value="VWF_type-D"/>
</dbReference>
<reference evidence="8" key="1">
    <citation type="journal article" date="2022" name="bioRxiv">
        <title>Sequencing and chromosome-scale assembly of the giantPleurodeles waltlgenome.</title>
        <authorList>
            <person name="Brown T."/>
            <person name="Elewa A."/>
            <person name="Iarovenko S."/>
            <person name="Subramanian E."/>
            <person name="Araus A.J."/>
            <person name="Petzold A."/>
            <person name="Susuki M."/>
            <person name="Suzuki K.-i.T."/>
            <person name="Hayashi T."/>
            <person name="Toyoda A."/>
            <person name="Oliveira C."/>
            <person name="Osipova E."/>
            <person name="Leigh N.D."/>
            <person name="Simon A."/>
            <person name="Yun M.H."/>
        </authorList>
    </citation>
    <scope>NUCLEOTIDE SEQUENCE</scope>
    <source>
        <strain evidence="8">20211129_DDA</strain>
        <tissue evidence="8">Liver</tissue>
    </source>
</reference>
<keyword evidence="1 5" id="KW-0732">Signal</keyword>
<accession>A0AAV7M2P7</accession>
<evidence type="ECO:0000259" key="7">
    <source>
        <dbReference type="PROSITE" id="PS51233"/>
    </source>
</evidence>
<evidence type="ECO:0000313" key="9">
    <source>
        <dbReference type="Proteomes" id="UP001066276"/>
    </source>
</evidence>
<evidence type="ECO:0000256" key="2">
    <source>
        <dbReference type="ARBA" id="ARBA00023180"/>
    </source>
</evidence>
<dbReference type="PANTHER" id="PTHR37860:SF2">
    <property type="entry name" value="VITELLOGENIN DOMAIN-CONTAINING PROTEIN"/>
    <property type="match status" value="1"/>
</dbReference>
<feature type="region of interest" description="Disordered" evidence="4">
    <location>
        <begin position="695"/>
        <end position="747"/>
    </location>
</feature>
<evidence type="ECO:0000256" key="4">
    <source>
        <dbReference type="SAM" id="MobiDB-lite"/>
    </source>
</evidence>
<feature type="domain" description="VWFD" evidence="7">
    <location>
        <begin position="3986"/>
        <end position="4149"/>
    </location>
</feature>
<proteinExistence type="predicted"/>
<dbReference type="SMART" id="SM00216">
    <property type="entry name" value="VWD"/>
    <property type="match status" value="1"/>
</dbReference>
<feature type="compositionally biased region" description="Basic and acidic residues" evidence="4">
    <location>
        <begin position="709"/>
        <end position="734"/>
    </location>
</feature>